<dbReference type="SUPFAM" id="SSF50475">
    <property type="entry name" value="FMN-binding split barrel"/>
    <property type="match status" value="1"/>
</dbReference>
<feature type="domain" description="Pyridoxamine 5'-phosphate oxidase N-terminal" evidence="2">
    <location>
        <begin position="7"/>
        <end position="136"/>
    </location>
</feature>
<dbReference type="OrthoDB" id="9812086at2"/>
<dbReference type="GO" id="GO:0070967">
    <property type="term" value="F:coenzyme F420 binding"/>
    <property type="evidence" value="ECO:0007669"/>
    <property type="project" value="TreeGrafter"/>
</dbReference>
<dbReference type="EMBL" id="RKQZ01000001">
    <property type="protein sequence ID" value="RPF20767.1"/>
    <property type="molecule type" value="Genomic_DNA"/>
</dbReference>
<dbReference type="InterPro" id="IPR052019">
    <property type="entry name" value="F420H2_bilvrd_red/Heme_oxyg"/>
</dbReference>
<evidence type="ECO:0000313" key="3">
    <source>
        <dbReference type="EMBL" id="RPF20767.1"/>
    </source>
</evidence>
<dbReference type="RefSeq" id="WP_123813890.1">
    <property type="nucleotide sequence ID" value="NZ_RKQZ01000001.1"/>
</dbReference>
<gene>
    <name evidence="3" type="ORF">EDD34_1371</name>
</gene>
<evidence type="ECO:0000256" key="1">
    <source>
        <dbReference type="ARBA" id="ARBA00023002"/>
    </source>
</evidence>
<keyword evidence="1" id="KW-0560">Oxidoreductase</keyword>
<sequence>MRLDSATCRERLGAARSAYLATTGSDLAPHVVPVTFALLGDRIVIGIDTRKPKTTTSLRRLRNIAENPRVAVLCDHYSDDWEKLWWVRADGTADVVHDGPVWHEGVGALVARYPQYSDTPPPGPLISITTTRWTGWAHSR</sequence>
<dbReference type="PANTHER" id="PTHR35176">
    <property type="entry name" value="HEME OXYGENASE HI_0854-RELATED"/>
    <property type="match status" value="1"/>
</dbReference>
<dbReference type="InterPro" id="IPR019967">
    <property type="entry name" value="F420-dep_enz_PPOX_Rv0121"/>
</dbReference>
<name>A0A3N4YL11_9MICO</name>
<organism evidence="3 4">
    <name type="scientific">Myceligenerans xiligouense</name>
    <dbReference type="NCBI Taxonomy" id="253184"/>
    <lineage>
        <taxon>Bacteria</taxon>
        <taxon>Bacillati</taxon>
        <taxon>Actinomycetota</taxon>
        <taxon>Actinomycetes</taxon>
        <taxon>Micrococcales</taxon>
        <taxon>Promicromonosporaceae</taxon>
        <taxon>Myceligenerans</taxon>
    </lineage>
</organism>
<protein>
    <submittedName>
        <fullName evidence="3">PPOX class probable F420-dependent enzyme</fullName>
    </submittedName>
</protein>
<evidence type="ECO:0000313" key="4">
    <source>
        <dbReference type="Proteomes" id="UP000280501"/>
    </source>
</evidence>
<dbReference type="Proteomes" id="UP000280501">
    <property type="component" value="Unassembled WGS sequence"/>
</dbReference>
<dbReference type="InterPro" id="IPR012349">
    <property type="entry name" value="Split_barrel_FMN-bd"/>
</dbReference>
<reference evidence="3 4" key="1">
    <citation type="submission" date="2018-11" db="EMBL/GenBank/DDBJ databases">
        <title>Sequencing the genomes of 1000 actinobacteria strains.</title>
        <authorList>
            <person name="Klenk H.-P."/>
        </authorList>
    </citation>
    <scope>NUCLEOTIDE SEQUENCE [LARGE SCALE GENOMIC DNA]</scope>
    <source>
        <strain evidence="3 4">DSM 15700</strain>
    </source>
</reference>
<dbReference type="AlphaFoldDB" id="A0A3N4YL11"/>
<evidence type="ECO:0000259" key="2">
    <source>
        <dbReference type="Pfam" id="PF01243"/>
    </source>
</evidence>
<dbReference type="Pfam" id="PF01243">
    <property type="entry name" value="PNPOx_N"/>
    <property type="match status" value="1"/>
</dbReference>
<dbReference type="InterPro" id="IPR011576">
    <property type="entry name" value="Pyridox_Oxase_N"/>
</dbReference>
<accession>A0A3N4YL11</accession>
<dbReference type="NCBIfam" id="TIGR03668">
    <property type="entry name" value="Rv0121_F420"/>
    <property type="match status" value="1"/>
</dbReference>
<proteinExistence type="predicted"/>
<dbReference type="PANTHER" id="PTHR35176:SF2">
    <property type="entry name" value="F420H(2)-DEPENDENT REDUCTASE RV1155"/>
    <property type="match status" value="1"/>
</dbReference>
<comment type="caution">
    <text evidence="3">The sequence shown here is derived from an EMBL/GenBank/DDBJ whole genome shotgun (WGS) entry which is preliminary data.</text>
</comment>
<dbReference type="GO" id="GO:0016627">
    <property type="term" value="F:oxidoreductase activity, acting on the CH-CH group of donors"/>
    <property type="evidence" value="ECO:0007669"/>
    <property type="project" value="TreeGrafter"/>
</dbReference>
<dbReference type="Gene3D" id="2.30.110.10">
    <property type="entry name" value="Electron Transport, Fmn-binding Protein, Chain A"/>
    <property type="match status" value="1"/>
</dbReference>
<keyword evidence="4" id="KW-1185">Reference proteome</keyword>
<dbReference type="GO" id="GO:0005829">
    <property type="term" value="C:cytosol"/>
    <property type="evidence" value="ECO:0007669"/>
    <property type="project" value="TreeGrafter"/>
</dbReference>